<dbReference type="KEGG" id="pbh:AAW51_2137"/>
<evidence type="ECO:0000313" key="2">
    <source>
        <dbReference type="EMBL" id="AKJ28828.1"/>
    </source>
</evidence>
<dbReference type="AlphaFoldDB" id="A0A0G3BLH9"/>
<organism evidence="2 3">
    <name type="scientific">Caldimonas brevitalea</name>
    <dbReference type="NCBI Taxonomy" id="413882"/>
    <lineage>
        <taxon>Bacteria</taxon>
        <taxon>Pseudomonadati</taxon>
        <taxon>Pseudomonadota</taxon>
        <taxon>Betaproteobacteria</taxon>
        <taxon>Burkholderiales</taxon>
        <taxon>Sphaerotilaceae</taxon>
        <taxon>Caldimonas</taxon>
    </lineage>
</organism>
<dbReference type="RefSeq" id="WP_047194608.1">
    <property type="nucleotide sequence ID" value="NZ_CP011371.1"/>
</dbReference>
<reference evidence="2 3" key="1">
    <citation type="submission" date="2015-05" db="EMBL/GenBank/DDBJ databases">
        <authorList>
            <person name="Tang B."/>
            <person name="Yu Y."/>
        </authorList>
    </citation>
    <scope>NUCLEOTIDE SEQUENCE [LARGE SCALE GENOMIC DNA]</scope>
    <source>
        <strain evidence="2 3">DSM 7029</strain>
    </source>
</reference>
<dbReference type="EMBL" id="CP011371">
    <property type="protein sequence ID" value="AKJ28828.1"/>
    <property type="molecule type" value="Genomic_DNA"/>
</dbReference>
<proteinExistence type="predicted"/>
<evidence type="ECO:0000313" key="3">
    <source>
        <dbReference type="Proteomes" id="UP000035352"/>
    </source>
</evidence>
<name>A0A0G3BLH9_9BURK</name>
<dbReference type="OrthoDB" id="6948191at2"/>
<dbReference type="STRING" id="413882.AAW51_2137"/>
<sequence>MPKPSLHVISGSPAPDGPHKRAKERRKADARPAELIQCHRCGGREVIEAKVGVLLKDGRPTGGTKALLCACCLLRGERVVLG</sequence>
<gene>
    <name evidence="2" type="ORF">AAW51_2137</name>
</gene>
<feature type="region of interest" description="Disordered" evidence="1">
    <location>
        <begin position="1"/>
        <end position="29"/>
    </location>
</feature>
<keyword evidence="3" id="KW-1185">Reference proteome</keyword>
<evidence type="ECO:0000256" key="1">
    <source>
        <dbReference type="SAM" id="MobiDB-lite"/>
    </source>
</evidence>
<accession>A0A0G3BLH9</accession>
<protein>
    <submittedName>
        <fullName evidence="2">Uncharacterized protein</fullName>
    </submittedName>
</protein>
<dbReference type="Proteomes" id="UP000035352">
    <property type="component" value="Chromosome"/>
</dbReference>